<gene>
    <name evidence="5" type="ORF">NUTIK01_19330</name>
</gene>
<keyword evidence="1" id="KW-0175">Coiled coil</keyword>
<feature type="region of interest" description="Disordered" evidence="2">
    <location>
        <begin position="1255"/>
        <end position="1311"/>
    </location>
</feature>
<evidence type="ECO:0000259" key="4">
    <source>
        <dbReference type="Pfam" id="PF13579"/>
    </source>
</evidence>
<dbReference type="EMBL" id="BTFW01000001">
    <property type="protein sequence ID" value="GMM61156.1"/>
    <property type="molecule type" value="Genomic_DNA"/>
</dbReference>
<dbReference type="RefSeq" id="WP_317974867.1">
    <property type="nucleotide sequence ID" value="NZ_BTFW01000001.1"/>
</dbReference>
<feature type="compositionally biased region" description="Low complexity" evidence="2">
    <location>
        <begin position="829"/>
        <end position="844"/>
    </location>
</feature>
<feature type="compositionally biased region" description="Acidic residues" evidence="2">
    <location>
        <begin position="1301"/>
        <end position="1310"/>
    </location>
</feature>
<organism evidence="5 6">
    <name type="scientific">Novosphingobium pituita</name>
    <dbReference type="NCBI Taxonomy" id="3056842"/>
    <lineage>
        <taxon>Bacteria</taxon>
        <taxon>Pseudomonadati</taxon>
        <taxon>Pseudomonadota</taxon>
        <taxon>Alphaproteobacteria</taxon>
        <taxon>Sphingomonadales</taxon>
        <taxon>Sphingomonadaceae</taxon>
        <taxon>Novosphingobium</taxon>
    </lineage>
</organism>
<evidence type="ECO:0008006" key="7">
    <source>
        <dbReference type="Google" id="ProtNLM"/>
    </source>
</evidence>
<proteinExistence type="predicted"/>
<dbReference type="Proteomes" id="UP001187221">
    <property type="component" value="Unassembled WGS sequence"/>
</dbReference>
<evidence type="ECO:0000313" key="6">
    <source>
        <dbReference type="Proteomes" id="UP001187221"/>
    </source>
</evidence>
<name>A0ABQ6P8Q5_9SPHN</name>
<dbReference type="Pfam" id="PF13579">
    <property type="entry name" value="Glyco_trans_4_4"/>
    <property type="match status" value="2"/>
</dbReference>
<dbReference type="Gene3D" id="3.40.50.2000">
    <property type="entry name" value="Glycogen Phosphorylase B"/>
    <property type="match status" value="4"/>
</dbReference>
<dbReference type="PANTHER" id="PTHR45947:SF3">
    <property type="entry name" value="SULFOQUINOVOSYL TRANSFERASE SQD2"/>
    <property type="match status" value="1"/>
</dbReference>
<protein>
    <recommendedName>
        <fullName evidence="7">Glycosyltransferase</fullName>
    </recommendedName>
</protein>
<dbReference type="InterPro" id="IPR050194">
    <property type="entry name" value="Glycosyltransferase_grp1"/>
</dbReference>
<feature type="coiled-coil region" evidence="1">
    <location>
        <begin position="251"/>
        <end position="297"/>
    </location>
</feature>
<dbReference type="PANTHER" id="PTHR45947">
    <property type="entry name" value="SULFOQUINOVOSYL TRANSFERASE SQD2"/>
    <property type="match status" value="1"/>
</dbReference>
<dbReference type="Pfam" id="PF13692">
    <property type="entry name" value="Glyco_trans_1_4"/>
    <property type="match status" value="1"/>
</dbReference>
<dbReference type="InterPro" id="IPR001296">
    <property type="entry name" value="Glyco_trans_1"/>
</dbReference>
<keyword evidence="6" id="KW-1185">Reference proteome</keyword>
<feature type="region of interest" description="Disordered" evidence="2">
    <location>
        <begin position="1"/>
        <end position="57"/>
    </location>
</feature>
<evidence type="ECO:0000313" key="5">
    <source>
        <dbReference type="EMBL" id="GMM61156.1"/>
    </source>
</evidence>
<evidence type="ECO:0000256" key="1">
    <source>
        <dbReference type="SAM" id="Coils"/>
    </source>
</evidence>
<feature type="compositionally biased region" description="Pro residues" evidence="2">
    <location>
        <begin position="11"/>
        <end position="24"/>
    </location>
</feature>
<feature type="domain" description="Glycosyl transferase family 1" evidence="3">
    <location>
        <begin position="644"/>
        <end position="802"/>
    </location>
</feature>
<feature type="domain" description="Glycosyltransferase subfamily 4-like N-terminal" evidence="4">
    <location>
        <begin position="1007"/>
        <end position="1186"/>
    </location>
</feature>
<feature type="domain" description="Glycosyltransferase subfamily 4-like N-terminal" evidence="4">
    <location>
        <begin position="440"/>
        <end position="626"/>
    </location>
</feature>
<evidence type="ECO:0000256" key="2">
    <source>
        <dbReference type="SAM" id="MobiDB-lite"/>
    </source>
</evidence>
<reference evidence="5 6" key="1">
    <citation type="submission" date="2023-06" db="EMBL/GenBank/DDBJ databases">
        <title>Draft genome sequence of Novosphingobium sp. strain IK01.</title>
        <authorList>
            <person name="Hatamoto M."/>
            <person name="Ikarashi T."/>
            <person name="Yamaguchi T."/>
        </authorList>
    </citation>
    <scope>NUCLEOTIDE SEQUENCE [LARGE SCALE GENOMIC DNA]</scope>
    <source>
        <strain evidence="5 6">IK01</strain>
    </source>
</reference>
<dbReference type="InterPro" id="IPR028098">
    <property type="entry name" value="Glyco_trans_4-like_N"/>
</dbReference>
<feature type="compositionally biased region" description="Basic and acidic residues" evidence="2">
    <location>
        <begin position="37"/>
        <end position="54"/>
    </location>
</feature>
<comment type="caution">
    <text evidence="5">The sequence shown here is derived from an EMBL/GenBank/DDBJ whole genome shotgun (WGS) entry which is preliminary data.</text>
</comment>
<dbReference type="Pfam" id="PF00534">
    <property type="entry name" value="Glycos_transf_1"/>
    <property type="match status" value="1"/>
</dbReference>
<sequence>MIEARTHDPAAPQPSSPSSPPAPPLHSHVRLLGPEGLSHREDAPEGTKAGRDSTGDVEIDGTALADVSFAPTPVQAAPLRFFPAPSPDPCTLVRASAAGPTASPVMAGPLAAGAPPPADPMPAAPVFADTMLADLLAWRQRAEQAEHLAALAKAQALEQERLIEAYELREQVVIQDMPYQLGALLIRSFRSPVGLWRLPSGLLALRRKARRAKAAPARASVPMLRPAKDLSHASKAPEAVLLPAPPITRARQRALEQARAEEEARAKAEALAESQALARAQAEVEAAAQAVARAAAQAAAQAEARASAQAQAEARAEAMARAKILTEQARTLLPDDPAGAAQAAMAAHAADPRPWRAKWLAFRLYDIGQLRQPAALLAGLPADLALSPSEDLRVRQIEAQARLLDQGLSLPEPARKPAYEPCPRSLLYCAASALPWHTSGYTTRTQALLQALAAHGAGEDPQQAITLTALTRAGYPWDRSDSTGTPEDITSHHDGIDWHHVRHPSQSMPLDLYVARAAIGIARVARNAQVAVIHAASNHVNALPALVAARRLGIPFHYEMRGLWELSRAANVAGFDQSERFALGLALEAQVAHAADHLHVISRPLADHVIARWGIDPARVTILPNGIDAARFAAIAPPRAAAFTLGYAGALVGYEGLDLLLDALALLRAQDRTIALTIIGDGPLREALEQQALRLGLAGQVHFAGRLAPDEARARLATCHATALPRRASPVTELVPPIKLVEAMALGVVPVVPDLPVFRAEARDGETALFFRADDAASLAQAIARLHDDGALTRRLGETARAHALGTRDWAQQAAAIAAHLPAPPEPLPETTAAEDGAAPEPEPEVVPFPDCLPDKPALIAAVADQGAAPALAALDAVDWDDDAGRADGALRLAALLAEADLHEAGAVLAEEALTRDRSPATLLRAYAAFQRAGQFARCDDLLAELDHHPARHTDKALPARIERLRQGYAGQLDMLRLIGPRRARVMPPVPGRLCYVLHNSLPWTSGGYATRSHGLARGLQDAGCEVIVLSRPGYPCDVLPAAETESLPEEDVIEGIRYLRTPRPSRAKMRYARYVPAAAAALEARFRALRPAVVVAASNHVVALPALIAARRLGIPFAYEVRGFWEVTRMSRNAAYARTAAYKVQELLETAIARQADQVFTLTAPMREELAGRGVPPERIALLPNSCDPARFQPARLDPAGSTMPPHPLFPQGVPVIGYVGTFVDYEGLEDLALACARLRREGREFRLLLVGSENTSGQDARPEAKTDATPGAQPADQPDTQPIPPADETDNLEGTPENGPDDLAETAPDEAVPLGPISQAIAAIAQDGGFADWLIMPGRVPHEEVENWYARIDICPFPRKPWPVCEMVSPMKPLEALAMEKAVVVPDVRALAEMITHEATGLVYAKGDIESLAAALARLLDDQALRQTLGRQGREWVVAERTWARTGATACALLAPFLAQSLPQSPATTPCPQEDAA</sequence>
<accession>A0ABQ6P8Q5</accession>
<evidence type="ECO:0000259" key="3">
    <source>
        <dbReference type="Pfam" id="PF00534"/>
    </source>
</evidence>
<feature type="region of interest" description="Disordered" evidence="2">
    <location>
        <begin position="822"/>
        <end position="844"/>
    </location>
</feature>
<dbReference type="SUPFAM" id="SSF53756">
    <property type="entry name" value="UDP-Glycosyltransferase/glycogen phosphorylase"/>
    <property type="match status" value="2"/>
</dbReference>